<dbReference type="AlphaFoldDB" id="A0A2N3Y6K4"/>
<organism evidence="2 3">
    <name type="scientific">Saccharopolyspora spinosa</name>
    <dbReference type="NCBI Taxonomy" id="60894"/>
    <lineage>
        <taxon>Bacteria</taxon>
        <taxon>Bacillati</taxon>
        <taxon>Actinomycetota</taxon>
        <taxon>Actinomycetes</taxon>
        <taxon>Pseudonocardiales</taxon>
        <taxon>Pseudonocardiaceae</taxon>
        <taxon>Saccharopolyspora</taxon>
    </lineage>
</organism>
<proteinExistence type="predicted"/>
<accession>A0A2N3Y6K4</accession>
<dbReference type="Proteomes" id="UP000233786">
    <property type="component" value="Unassembled WGS sequence"/>
</dbReference>
<comment type="caution">
    <text evidence="2">The sequence shown here is derived from an EMBL/GenBank/DDBJ whole genome shotgun (WGS) entry which is preliminary data.</text>
</comment>
<gene>
    <name evidence="2" type="ORF">A8926_6634</name>
</gene>
<evidence type="ECO:0000313" key="3">
    <source>
        <dbReference type="Proteomes" id="UP000233786"/>
    </source>
</evidence>
<evidence type="ECO:0000313" key="2">
    <source>
        <dbReference type="EMBL" id="PKW18540.1"/>
    </source>
</evidence>
<name>A0A2N3Y6K4_SACSN</name>
<feature type="region of interest" description="Disordered" evidence="1">
    <location>
        <begin position="1"/>
        <end position="25"/>
    </location>
</feature>
<keyword evidence="3" id="KW-1185">Reference proteome</keyword>
<dbReference type="EMBL" id="PJNB01000001">
    <property type="protein sequence ID" value="PKW18540.1"/>
    <property type="molecule type" value="Genomic_DNA"/>
</dbReference>
<reference evidence="2" key="1">
    <citation type="submission" date="2017-12" db="EMBL/GenBank/DDBJ databases">
        <title>Sequencing the genomes of 1000 Actinobacteria strains.</title>
        <authorList>
            <person name="Klenk H.-P."/>
        </authorList>
    </citation>
    <scope>NUCLEOTIDE SEQUENCE [LARGE SCALE GENOMIC DNA]</scope>
    <source>
        <strain evidence="2">DSM 44228</strain>
    </source>
</reference>
<dbReference type="RefSeq" id="WP_044574854.1">
    <property type="nucleotide sequence ID" value="NZ_CP171362.1"/>
</dbReference>
<sequence length="94" mass="10030">MRSVAQRKAHDNPKVRSASIFVQGSSHPTSIRRLAVPDAANGLPETEANEMQAAALDLIKLATNSWHAYATVTTVQLGPPDLIADRALSPGTAW</sequence>
<evidence type="ECO:0000256" key="1">
    <source>
        <dbReference type="SAM" id="MobiDB-lite"/>
    </source>
</evidence>
<protein>
    <submittedName>
        <fullName evidence="2">Uncharacterized protein</fullName>
    </submittedName>
</protein>